<dbReference type="InterPro" id="IPR019795">
    <property type="entry name" value="Globin_bac-like_CS"/>
</dbReference>
<dbReference type="AlphaFoldDB" id="A0A934S5Q0"/>
<accession>A0A934S5Q0</accession>
<protein>
    <submittedName>
        <fullName evidence="7">Group 1 truncated hemoglobin</fullName>
    </submittedName>
</protein>
<keyword evidence="8" id="KW-1185">Reference proteome</keyword>
<evidence type="ECO:0000256" key="5">
    <source>
        <dbReference type="ARBA" id="ARBA00023004"/>
    </source>
</evidence>
<evidence type="ECO:0000256" key="3">
    <source>
        <dbReference type="ARBA" id="ARBA00022617"/>
    </source>
</evidence>
<gene>
    <name evidence="7" type="ORF">JIN87_25385</name>
</gene>
<keyword evidence="2" id="KW-0813">Transport</keyword>
<name>A0A934S5Q0_9BACT</name>
<dbReference type="InterPro" id="IPR009050">
    <property type="entry name" value="Globin-like_sf"/>
</dbReference>
<dbReference type="InterPro" id="IPR012292">
    <property type="entry name" value="Globin/Proto"/>
</dbReference>
<evidence type="ECO:0000256" key="1">
    <source>
        <dbReference type="ARBA" id="ARBA00001971"/>
    </source>
</evidence>
<dbReference type="PROSITE" id="PS01213">
    <property type="entry name" value="GLOBIN_FAM_2"/>
    <property type="match status" value="1"/>
</dbReference>
<evidence type="ECO:0000313" key="8">
    <source>
        <dbReference type="Proteomes" id="UP000617628"/>
    </source>
</evidence>
<dbReference type="SUPFAM" id="SSF46458">
    <property type="entry name" value="Globin-like"/>
    <property type="match status" value="1"/>
</dbReference>
<dbReference type="Pfam" id="PF01152">
    <property type="entry name" value="Bac_globin"/>
    <property type="match status" value="1"/>
</dbReference>
<dbReference type="Gene3D" id="1.10.490.10">
    <property type="entry name" value="Globins"/>
    <property type="match status" value="1"/>
</dbReference>
<dbReference type="GO" id="GO:0046872">
    <property type="term" value="F:metal ion binding"/>
    <property type="evidence" value="ECO:0007669"/>
    <property type="project" value="UniProtKB-KW"/>
</dbReference>
<keyword evidence="4 6" id="KW-0479">Metal-binding</keyword>
<sequence>MRISKNMNVLGDPDSLPTIEIESERSANHAMQSSRIVRSIGSRVCSLFCAVVLVLAIGDSAGATEAEEQPTLYERLGGQKGVEFIVENTLERHLENPKLAPYFVHLDHAWFRKTIVEFFATGTGGPATYSGADMRTAHAHLNISDEIFDLAMVDALAAVKASGATKDTQDEVAAIFESFRSVVVTQATK</sequence>
<organism evidence="7 8">
    <name type="scientific">Pelagicoccus mobilis</name>
    <dbReference type="NCBI Taxonomy" id="415221"/>
    <lineage>
        <taxon>Bacteria</taxon>
        <taxon>Pseudomonadati</taxon>
        <taxon>Verrucomicrobiota</taxon>
        <taxon>Opitutia</taxon>
        <taxon>Puniceicoccales</taxon>
        <taxon>Pelagicoccaceae</taxon>
        <taxon>Pelagicoccus</taxon>
    </lineage>
</organism>
<comment type="caution">
    <text evidence="7">The sequence shown here is derived from an EMBL/GenBank/DDBJ whole genome shotgun (WGS) entry which is preliminary data.</text>
</comment>
<proteinExistence type="predicted"/>
<evidence type="ECO:0000256" key="2">
    <source>
        <dbReference type="ARBA" id="ARBA00022448"/>
    </source>
</evidence>
<feature type="binding site" description="distal binding residue" evidence="6">
    <location>
        <position position="138"/>
    </location>
    <ligand>
        <name>heme</name>
        <dbReference type="ChEBI" id="CHEBI:30413"/>
    </ligand>
    <ligandPart>
        <name>Fe</name>
        <dbReference type="ChEBI" id="CHEBI:18248"/>
    </ligandPart>
</feature>
<dbReference type="GO" id="GO:0015671">
    <property type="term" value="P:oxygen transport"/>
    <property type="evidence" value="ECO:0007669"/>
    <property type="project" value="InterPro"/>
</dbReference>
<reference evidence="7" key="1">
    <citation type="submission" date="2021-01" db="EMBL/GenBank/DDBJ databases">
        <title>Modified the classification status of verrucomicrobia.</title>
        <authorList>
            <person name="Feng X."/>
        </authorList>
    </citation>
    <scope>NUCLEOTIDE SEQUENCE</scope>
    <source>
        <strain evidence="7">KCTC 13126</strain>
    </source>
</reference>
<dbReference type="RefSeq" id="WP_200358995.1">
    <property type="nucleotide sequence ID" value="NZ_JAENIL010000077.1"/>
</dbReference>
<evidence type="ECO:0000256" key="6">
    <source>
        <dbReference type="PIRSR" id="PIRSR601486-1"/>
    </source>
</evidence>
<dbReference type="EMBL" id="JAENIL010000077">
    <property type="protein sequence ID" value="MBK1880242.1"/>
    <property type="molecule type" value="Genomic_DNA"/>
</dbReference>
<evidence type="ECO:0000256" key="4">
    <source>
        <dbReference type="ARBA" id="ARBA00022723"/>
    </source>
</evidence>
<dbReference type="InterPro" id="IPR001486">
    <property type="entry name" value="Hemoglobin_trunc"/>
</dbReference>
<dbReference type="CDD" id="cd00454">
    <property type="entry name" value="TrHb1_N"/>
    <property type="match status" value="1"/>
</dbReference>
<dbReference type="GO" id="GO:0020037">
    <property type="term" value="F:heme binding"/>
    <property type="evidence" value="ECO:0007669"/>
    <property type="project" value="InterPro"/>
</dbReference>
<dbReference type="Proteomes" id="UP000617628">
    <property type="component" value="Unassembled WGS sequence"/>
</dbReference>
<evidence type="ECO:0000313" key="7">
    <source>
        <dbReference type="EMBL" id="MBK1880242.1"/>
    </source>
</evidence>
<dbReference type="GO" id="GO:0019825">
    <property type="term" value="F:oxygen binding"/>
    <property type="evidence" value="ECO:0007669"/>
    <property type="project" value="InterPro"/>
</dbReference>
<keyword evidence="3 6" id="KW-0349">Heme</keyword>
<keyword evidence="5 6" id="KW-0408">Iron</keyword>
<comment type="cofactor">
    <cofactor evidence="1">
        <name>heme</name>
        <dbReference type="ChEBI" id="CHEBI:30413"/>
    </cofactor>
</comment>